<reference evidence="9" key="1">
    <citation type="submission" date="2022-11" db="EMBL/GenBank/DDBJ databases">
        <title>Centuries of genome instability and evolution in soft-shell clam transmissible cancer (bioRxiv).</title>
        <authorList>
            <person name="Hart S.F.M."/>
            <person name="Yonemitsu M.A."/>
            <person name="Giersch R.M."/>
            <person name="Beal B.F."/>
            <person name="Arriagada G."/>
            <person name="Davis B.W."/>
            <person name="Ostrander E.A."/>
            <person name="Goff S.P."/>
            <person name="Metzger M.J."/>
        </authorList>
    </citation>
    <scope>NUCLEOTIDE SEQUENCE</scope>
    <source>
        <strain evidence="9">MELC-2E11</strain>
        <tissue evidence="9">Siphon/mantle</tissue>
    </source>
</reference>
<keyword evidence="10" id="KW-1185">Reference proteome</keyword>
<feature type="region of interest" description="Disordered" evidence="8">
    <location>
        <begin position="192"/>
        <end position="310"/>
    </location>
</feature>
<name>A0ABY7DN44_MYAAR</name>
<dbReference type="PANTHER" id="PTHR10502">
    <property type="entry name" value="ANNEXIN"/>
    <property type="match status" value="1"/>
</dbReference>
<dbReference type="SMART" id="SM00335">
    <property type="entry name" value="ANX"/>
    <property type="match status" value="4"/>
</dbReference>
<feature type="compositionally biased region" description="Low complexity" evidence="8">
    <location>
        <begin position="247"/>
        <end position="281"/>
    </location>
</feature>
<comment type="function">
    <text evidence="6">Calcium/phospholipid-binding protein which promotes membrane fusion and is involved in exocytosis.</text>
</comment>
<evidence type="ECO:0000313" key="10">
    <source>
        <dbReference type="Proteomes" id="UP001164746"/>
    </source>
</evidence>
<keyword evidence="4 7" id="KW-0041">Annexin</keyword>
<dbReference type="PRINTS" id="PR00196">
    <property type="entry name" value="ANNEXIN"/>
</dbReference>
<dbReference type="PROSITE" id="PS51897">
    <property type="entry name" value="ANNEXIN_2"/>
    <property type="match status" value="3"/>
</dbReference>
<evidence type="ECO:0000256" key="7">
    <source>
        <dbReference type="RuleBase" id="RU003540"/>
    </source>
</evidence>
<evidence type="ECO:0000256" key="8">
    <source>
        <dbReference type="SAM" id="MobiDB-lite"/>
    </source>
</evidence>
<dbReference type="EMBL" id="CP111013">
    <property type="protein sequence ID" value="WAQ96410.1"/>
    <property type="molecule type" value="Genomic_DNA"/>
</dbReference>
<keyword evidence="5 7" id="KW-0111">Calcium/phospholipid-binding</keyword>
<dbReference type="Proteomes" id="UP001164746">
    <property type="component" value="Chromosome 2"/>
</dbReference>
<comment type="domain">
    <text evidence="7">A pair of annexin repeats may form one binding site for calcium and phospholipid.</text>
</comment>
<organism evidence="9 10">
    <name type="scientific">Mya arenaria</name>
    <name type="common">Soft-shell clam</name>
    <dbReference type="NCBI Taxonomy" id="6604"/>
    <lineage>
        <taxon>Eukaryota</taxon>
        <taxon>Metazoa</taxon>
        <taxon>Spiralia</taxon>
        <taxon>Lophotrochozoa</taxon>
        <taxon>Mollusca</taxon>
        <taxon>Bivalvia</taxon>
        <taxon>Autobranchia</taxon>
        <taxon>Heteroconchia</taxon>
        <taxon>Euheterodonta</taxon>
        <taxon>Imparidentia</taxon>
        <taxon>Neoheterodontei</taxon>
        <taxon>Myida</taxon>
        <taxon>Myoidea</taxon>
        <taxon>Myidae</taxon>
        <taxon>Mya</taxon>
    </lineage>
</organism>
<dbReference type="Pfam" id="PF00191">
    <property type="entry name" value="Annexin"/>
    <property type="match status" value="3"/>
</dbReference>
<proteinExistence type="inferred from homology"/>
<dbReference type="InterPro" id="IPR037104">
    <property type="entry name" value="Annexin_sf"/>
</dbReference>
<evidence type="ECO:0000256" key="2">
    <source>
        <dbReference type="ARBA" id="ARBA00022737"/>
    </source>
</evidence>
<evidence type="ECO:0000256" key="3">
    <source>
        <dbReference type="ARBA" id="ARBA00022837"/>
    </source>
</evidence>
<dbReference type="InterPro" id="IPR001464">
    <property type="entry name" value="Annexin"/>
</dbReference>
<dbReference type="InterPro" id="IPR018502">
    <property type="entry name" value="Annexin_repeat"/>
</dbReference>
<evidence type="ECO:0000256" key="1">
    <source>
        <dbReference type="ARBA" id="ARBA00007831"/>
    </source>
</evidence>
<feature type="compositionally biased region" description="Low complexity" evidence="8">
    <location>
        <begin position="10"/>
        <end position="20"/>
    </location>
</feature>
<dbReference type="PANTHER" id="PTHR10502:SF239">
    <property type="entry name" value="ANNEXIN A7"/>
    <property type="match status" value="1"/>
</dbReference>
<comment type="similarity">
    <text evidence="1 7">Belongs to the annexin family.</text>
</comment>
<feature type="compositionally biased region" description="Basic residues" evidence="8">
    <location>
        <begin position="28"/>
        <end position="48"/>
    </location>
</feature>
<dbReference type="PROSITE" id="PS00223">
    <property type="entry name" value="ANNEXIN_1"/>
    <property type="match status" value="2"/>
</dbReference>
<evidence type="ECO:0000256" key="5">
    <source>
        <dbReference type="ARBA" id="ARBA00023302"/>
    </source>
</evidence>
<dbReference type="PRINTS" id="PR01871">
    <property type="entry name" value="ANNEXINVII"/>
</dbReference>
<dbReference type="Gene3D" id="1.10.220.10">
    <property type="entry name" value="Annexin"/>
    <property type="match status" value="4"/>
</dbReference>
<gene>
    <name evidence="9" type="ORF">MAR_029100</name>
</gene>
<evidence type="ECO:0000256" key="6">
    <source>
        <dbReference type="ARBA" id="ARBA00037210"/>
    </source>
</evidence>
<keyword evidence="2 7" id="KW-0677">Repeat</keyword>
<dbReference type="InterPro" id="IPR018252">
    <property type="entry name" value="Annexin_repeat_CS"/>
</dbReference>
<evidence type="ECO:0000256" key="4">
    <source>
        <dbReference type="ARBA" id="ARBA00023216"/>
    </source>
</evidence>
<feature type="region of interest" description="Disordered" evidence="8">
    <location>
        <begin position="1"/>
        <end position="60"/>
    </location>
</feature>
<accession>A0ABY7DN44</accession>
<feature type="compositionally biased region" description="Low complexity" evidence="8">
    <location>
        <begin position="289"/>
        <end position="298"/>
    </location>
</feature>
<keyword evidence="3 7" id="KW-0106">Calcium</keyword>
<dbReference type="SUPFAM" id="SSF47874">
    <property type="entry name" value="Annexin"/>
    <property type="match status" value="1"/>
</dbReference>
<protein>
    <recommendedName>
        <fullName evidence="7">Annexin</fullName>
    </recommendedName>
</protein>
<evidence type="ECO:0000313" key="9">
    <source>
        <dbReference type="EMBL" id="WAQ96410.1"/>
    </source>
</evidence>
<sequence>MGKKKHGHRSSSSSSSSSSDSSDDQYKHLPKHERKRQKKLRKQMKKGKIPPGSVPVDPMECPTGVTMEPLGVPILGIHPTLPMVSQAIPLVWHHPQDSTPQALQDTRQDMHQGTLHNPTPHTPDRHLAIPDRSLATLGRPLAIPGRPLATQPPEGLMLEVTQISVHTEFWLTDDGKSSLSVPQAGGFVAAGGPATGGVIPPPQQPAYSGGAAPPPQPGYPAPAQQGYPGAGGVPPQNYPGGGPTPQQPGYSPTPGQPGYAPAPGQPGQAGYGQPTGPIPGQQGPGAPGQPGLAGQFGQMNLQGQGMPRPTVTPAPNFSAEKDAEVIRKAMKGVGTDEQAIIGVITKRSNQQRQQIASMFKTMYGKDLIDDLKSELSGDFREAIMAMFKPTTFYDAWSLHEAMDGIGTKDSVLIEILYYKRSLEKEIMDDTSGHFKRLLVSCCQANRAELTPDQWARLQAQGVEAIVDRNLAREDAQRLFQAGEKKLGTDESTFLSVLAVRNHYQMRATFEEYAKIAGRDILSSIDREMSGDLKQGFTAIVLCAKNRPEFFANKLYGAMKGVGTSDSTLIRIVMSRSEIDLQDIKDSYQQKYGKTLASMISSDTSGDFKRLLLGIVGV</sequence>